<dbReference type="RefSeq" id="WP_132703977.1">
    <property type="nucleotide sequence ID" value="NZ_SLZR01000027.1"/>
</dbReference>
<gene>
    <name evidence="2" type="ORF">BCF53_1271</name>
</gene>
<protein>
    <recommendedName>
        <fullName evidence="4">Spy/CpxP family protein refolding chaperone</fullName>
    </recommendedName>
</protein>
<organism evidence="2 3">
    <name type="scientific">Reinekea marinisedimentorum</name>
    <dbReference type="NCBI Taxonomy" id="230495"/>
    <lineage>
        <taxon>Bacteria</taxon>
        <taxon>Pseudomonadati</taxon>
        <taxon>Pseudomonadota</taxon>
        <taxon>Gammaproteobacteria</taxon>
        <taxon>Oceanospirillales</taxon>
        <taxon>Saccharospirillaceae</taxon>
        <taxon>Reinekea</taxon>
    </lineage>
</organism>
<feature type="chain" id="PRO_5020384560" description="Spy/CpxP family protein refolding chaperone" evidence="1">
    <location>
        <begin position="26"/>
        <end position="136"/>
    </location>
</feature>
<dbReference type="AlphaFoldDB" id="A0A4V2UIH0"/>
<reference evidence="2 3" key="1">
    <citation type="submission" date="2019-03" db="EMBL/GenBank/DDBJ databases">
        <title>Genomic Encyclopedia of Archaeal and Bacterial Type Strains, Phase II (KMG-II): from individual species to whole genera.</title>
        <authorList>
            <person name="Goeker M."/>
        </authorList>
    </citation>
    <scope>NUCLEOTIDE SEQUENCE [LARGE SCALE GENOMIC DNA]</scope>
    <source>
        <strain evidence="2 3">DSM 15388</strain>
    </source>
</reference>
<evidence type="ECO:0000313" key="3">
    <source>
        <dbReference type="Proteomes" id="UP000295793"/>
    </source>
</evidence>
<sequence>MTMKKNIVALGVSVAIATAASGAFAYKADKTGASYEPLEKIYMQASLTVAEQKIVGEAVADLKQNARSWQSLITANRKSDDSLPKLKAQTRSYLNAQFGALEDTLQESLPKEKAMQVYAYLDANLETPDFFAYLDD</sequence>
<evidence type="ECO:0000313" key="2">
    <source>
        <dbReference type="EMBL" id="TCS36120.1"/>
    </source>
</evidence>
<accession>A0A4V2UIH0</accession>
<dbReference type="Proteomes" id="UP000295793">
    <property type="component" value="Unassembled WGS sequence"/>
</dbReference>
<dbReference type="EMBL" id="SLZR01000027">
    <property type="protein sequence ID" value="TCS36120.1"/>
    <property type="molecule type" value="Genomic_DNA"/>
</dbReference>
<keyword evidence="1" id="KW-0732">Signal</keyword>
<proteinExistence type="predicted"/>
<evidence type="ECO:0008006" key="4">
    <source>
        <dbReference type="Google" id="ProtNLM"/>
    </source>
</evidence>
<keyword evidence="3" id="KW-1185">Reference proteome</keyword>
<evidence type="ECO:0000256" key="1">
    <source>
        <dbReference type="SAM" id="SignalP"/>
    </source>
</evidence>
<feature type="signal peptide" evidence="1">
    <location>
        <begin position="1"/>
        <end position="25"/>
    </location>
</feature>
<name>A0A4V2UIH0_9GAMM</name>
<comment type="caution">
    <text evidence="2">The sequence shown here is derived from an EMBL/GenBank/DDBJ whole genome shotgun (WGS) entry which is preliminary data.</text>
</comment>